<dbReference type="InterPro" id="IPR011539">
    <property type="entry name" value="RHD_DNA_bind_dom"/>
</dbReference>
<protein>
    <recommendedName>
        <fullName evidence="2">RHD domain-containing protein</fullName>
    </recommendedName>
</protein>
<evidence type="ECO:0000256" key="1">
    <source>
        <dbReference type="SAM" id="MobiDB-lite"/>
    </source>
</evidence>
<accession>A0ABD0LZP9</accession>
<evidence type="ECO:0000259" key="2">
    <source>
        <dbReference type="PROSITE" id="PS50254"/>
    </source>
</evidence>
<dbReference type="SUPFAM" id="SSF49417">
    <property type="entry name" value="p53-like transcription factors"/>
    <property type="match status" value="1"/>
</dbReference>
<dbReference type="InterPro" id="IPR037059">
    <property type="entry name" value="RHD_DNA_bind_dom_sf"/>
</dbReference>
<name>A0ABD0LZP9_9CAEN</name>
<dbReference type="Proteomes" id="UP001519460">
    <property type="component" value="Unassembled WGS sequence"/>
</dbReference>
<feature type="domain" description="RHD" evidence="2">
    <location>
        <begin position="67"/>
        <end position="222"/>
    </location>
</feature>
<dbReference type="Gene3D" id="2.60.40.340">
    <property type="entry name" value="Rel homology domain (RHD), DNA-binding domain"/>
    <property type="match status" value="1"/>
</dbReference>
<organism evidence="3 4">
    <name type="scientific">Batillaria attramentaria</name>
    <dbReference type="NCBI Taxonomy" id="370345"/>
    <lineage>
        <taxon>Eukaryota</taxon>
        <taxon>Metazoa</taxon>
        <taxon>Spiralia</taxon>
        <taxon>Lophotrochozoa</taxon>
        <taxon>Mollusca</taxon>
        <taxon>Gastropoda</taxon>
        <taxon>Caenogastropoda</taxon>
        <taxon>Sorbeoconcha</taxon>
        <taxon>Cerithioidea</taxon>
        <taxon>Batillariidae</taxon>
        <taxon>Batillaria</taxon>
    </lineage>
</organism>
<gene>
    <name evidence="3" type="ORF">BaRGS_00003890</name>
</gene>
<dbReference type="PROSITE" id="PS50254">
    <property type="entry name" value="REL_2"/>
    <property type="match status" value="1"/>
</dbReference>
<dbReference type="EMBL" id="JACVVK020000013">
    <property type="protein sequence ID" value="KAK7504862.1"/>
    <property type="molecule type" value="Genomic_DNA"/>
</dbReference>
<proteinExistence type="predicted"/>
<dbReference type="AlphaFoldDB" id="A0ABD0LZP9"/>
<feature type="compositionally biased region" description="Gly residues" evidence="1">
    <location>
        <begin position="1"/>
        <end position="10"/>
    </location>
</feature>
<keyword evidence="4" id="KW-1185">Reference proteome</keyword>
<dbReference type="InterPro" id="IPR008967">
    <property type="entry name" value="p53-like_TF_DNA-bd_sf"/>
</dbReference>
<dbReference type="Pfam" id="PF00554">
    <property type="entry name" value="RHD_DNA_bind"/>
    <property type="match status" value="1"/>
</dbReference>
<sequence>MSVHGFGAGSGRIISRSTNHDEETTLRRLTTFMATPKLKARGKGIAAKQPKLTPGFDLSKKPSVEIIKCIGFQKFRYCGENRPGKKYQEKDFLQLALCNMSGKNVKVQIVCFDADKPGDIHPNGLVGRDCDEGIYTKTYPISKPTQILRIPYLRTERILTKKKDNESAKSISDVLKARANLLPHPYSQRCLEQCKRNTKYDTTRVCFGVIVTFEDGSLQEPLCVISNVVQNASEKTTLKIIKLSSGFISAREGGQVDIFTSEDGPPMTAGKCTLKVSTKDWDSEETKPSAHQIMYKRVVTYYIPPYKLNPYTDSPVEGTLQLSCTQSGQSCVFPFQYEPGADHSKRQTALHSNRLSRKRQFEADDADENQGLVDADLIKLNLKAKVQCRQAQDEPVVDLRKRARTNAPVSNGNIPLMVSQALGQQSQTTLASKDKPLEEENIIWAKDILTGEVVYLRADSTNPSSQTDENVIVYVHEGEQALSSSISATPSTLTGPKAVAVPTSEWSSMTLSSGGNSTLRTLEPARQVRTQSTERRAGPVTRTASKFLSPWLVDEPAPSPLMNGDISFTSTRPSDSLSHTAITTASTTVVKQELVDSGLPILSRGLPFSIDSGAELTSTTLTSLGVGSFIEANLADLRYDRTGNLDSMSVFEMVQPYMAAAPQS</sequence>
<comment type="caution">
    <text evidence="3">The sequence shown here is derived from an EMBL/GenBank/DDBJ whole genome shotgun (WGS) entry which is preliminary data.</text>
</comment>
<evidence type="ECO:0000313" key="3">
    <source>
        <dbReference type="EMBL" id="KAK7504862.1"/>
    </source>
</evidence>
<feature type="region of interest" description="Disordered" evidence="1">
    <location>
        <begin position="1"/>
        <end position="20"/>
    </location>
</feature>
<evidence type="ECO:0000313" key="4">
    <source>
        <dbReference type="Proteomes" id="UP001519460"/>
    </source>
</evidence>
<reference evidence="3 4" key="1">
    <citation type="journal article" date="2023" name="Sci. Data">
        <title>Genome assembly of the Korean intertidal mud-creeper Batillaria attramentaria.</title>
        <authorList>
            <person name="Patra A.K."/>
            <person name="Ho P.T."/>
            <person name="Jun S."/>
            <person name="Lee S.J."/>
            <person name="Kim Y."/>
            <person name="Won Y.J."/>
        </authorList>
    </citation>
    <scope>NUCLEOTIDE SEQUENCE [LARGE SCALE GENOMIC DNA]</scope>
    <source>
        <strain evidence="3">Wonlab-2016</strain>
    </source>
</reference>